<dbReference type="RefSeq" id="WP_095071131.1">
    <property type="nucleotide sequence ID" value="NZ_LT899436.1"/>
</dbReference>
<sequence length="131" mass="14710">MEVALVFISFFAVIFGIFYLYYSTRNRERLALIEKGQEAKIFSIGERKRSTLTGRIVILNFALLLMGIGVGILLGAMLSHYFAVPIEEQMKTINSGRVIIESHVFYTSSIFLCGGGALLLGFYLTKKLDKE</sequence>
<dbReference type="Proteomes" id="UP000215214">
    <property type="component" value="Chromosome TJEJU"/>
</dbReference>
<proteinExistence type="predicted"/>
<name>A0A238UAI3_9FLAO</name>
<keyword evidence="1" id="KW-0812">Transmembrane</keyword>
<feature type="domain" description="DUF6249" evidence="2">
    <location>
        <begin position="4"/>
        <end position="126"/>
    </location>
</feature>
<dbReference type="InterPro" id="IPR046216">
    <property type="entry name" value="DUF6249"/>
</dbReference>
<organism evidence="3 4">
    <name type="scientific">Tenacibaculum jejuense</name>
    <dbReference type="NCBI Taxonomy" id="584609"/>
    <lineage>
        <taxon>Bacteria</taxon>
        <taxon>Pseudomonadati</taxon>
        <taxon>Bacteroidota</taxon>
        <taxon>Flavobacteriia</taxon>
        <taxon>Flavobacteriales</taxon>
        <taxon>Flavobacteriaceae</taxon>
        <taxon>Tenacibaculum</taxon>
    </lineage>
</organism>
<dbReference type="Pfam" id="PF19762">
    <property type="entry name" value="DUF6249"/>
    <property type="match status" value="1"/>
</dbReference>
<keyword evidence="1" id="KW-0472">Membrane</keyword>
<feature type="transmembrane region" description="Helical" evidence="1">
    <location>
        <begin position="57"/>
        <end position="83"/>
    </location>
</feature>
<feature type="transmembrane region" description="Helical" evidence="1">
    <location>
        <begin position="6"/>
        <end position="22"/>
    </location>
</feature>
<evidence type="ECO:0000256" key="1">
    <source>
        <dbReference type="SAM" id="Phobius"/>
    </source>
</evidence>
<accession>A0A238UAI3</accession>
<gene>
    <name evidence="3" type="ORF">TJEJU_1702</name>
</gene>
<dbReference type="OrthoDB" id="679295at2"/>
<keyword evidence="1" id="KW-1133">Transmembrane helix</keyword>
<keyword evidence="4" id="KW-1185">Reference proteome</keyword>
<reference evidence="3 4" key="1">
    <citation type="submission" date="2017-07" db="EMBL/GenBank/DDBJ databases">
        <authorList>
            <person name="Sun Z.S."/>
            <person name="Albrecht U."/>
            <person name="Echele G."/>
            <person name="Lee C.C."/>
        </authorList>
    </citation>
    <scope>NUCLEOTIDE SEQUENCE [LARGE SCALE GENOMIC DNA]</scope>
    <source>
        <strain evidence="4">type strain: KCTC 22618</strain>
    </source>
</reference>
<evidence type="ECO:0000313" key="4">
    <source>
        <dbReference type="Proteomes" id="UP000215214"/>
    </source>
</evidence>
<evidence type="ECO:0000313" key="3">
    <source>
        <dbReference type="EMBL" id="SNR15420.1"/>
    </source>
</evidence>
<feature type="transmembrane region" description="Helical" evidence="1">
    <location>
        <begin position="103"/>
        <end position="124"/>
    </location>
</feature>
<evidence type="ECO:0000259" key="2">
    <source>
        <dbReference type="Pfam" id="PF19762"/>
    </source>
</evidence>
<dbReference type="EMBL" id="LT899436">
    <property type="protein sequence ID" value="SNR15420.1"/>
    <property type="molecule type" value="Genomic_DNA"/>
</dbReference>
<dbReference type="KEGG" id="tje:TJEJU_1702"/>
<protein>
    <recommendedName>
        <fullName evidence="2">DUF6249 domain-containing protein</fullName>
    </recommendedName>
</protein>
<dbReference type="AlphaFoldDB" id="A0A238UAI3"/>